<dbReference type="InterPro" id="IPR000649">
    <property type="entry name" value="IF-2B-related"/>
</dbReference>
<dbReference type="GO" id="GO:0003743">
    <property type="term" value="F:translation initiation factor activity"/>
    <property type="evidence" value="ECO:0007669"/>
    <property type="project" value="UniProtKB-KW"/>
</dbReference>
<dbReference type="EMBL" id="AZHD01000011">
    <property type="protein sequence ID" value="OAA58942.1"/>
    <property type="molecule type" value="Genomic_DNA"/>
</dbReference>
<keyword evidence="11" id="KW-1185">Reference proteome</keyword>
<keyword evidence="5" id="KW-0648">Protein biosynthesis</keyword>
<dbReference type="InterPro" id="IPR042529">
    <property type="entry name" value="IF_2B-like_C"/>
</dbReference>
<comment type="subcellular location">
    <subcellularLocation>
        <location evidence="1">Cytoplasm</location>
        <location evidence="1">Cytosol</location>
    </subcellularLocation>
</comment>
<dbReference type="GO" id="GO:0005829">
    <property type="term" value="C:cytosol"/>
    <property type="evidence" value="ECO:0007669"/>
    <property type="project" value="UniProtKB-SubCell"/>
</dbReference>
<evidence type="ECO:0000256" key="1">
    <source>
        <dbReference type="ARBA" id="ARBA00004514"/>
    </source>
</evidence>
<evidence type="ECO:0000256" key="2">
    <source>
        <dbReference type="ARBA" id="ARBA00007251"/>
    </source>
</evidence>
<keyword evidence="4" id="KW-0396">Initiation factor</keyword>
<dbReference type="STRING" id="1081102.A0A167RU61"/>
<evidence type="ECO:0000256" key="5">
    <source>
        <dbReference type="ARBA" id="ARBA00022917"/>
    </source>
</evidence>
<keyword evidence="3" id="KW-0963">Cytoplasm</keyword>
<evidence type="ECO:0000256" key="3">
    <source>
        <dbReference type="ARBA" id="ARBA00022490"/>
    </source>
</evidence>
<dbReference type="InterPro" id="IPR051855">
    <property type="entry name" value="eIF2B_beta_subunit"/>
</dbReference>
<protein>
    <recommendedName>
        <fullName evidence="6">Translation initiation factor eIF2B subunit beta</fullName>
    </recommendedName>
    <alternativeName>
        <fullName evidence="7">eIF2B GDP-GTP exchange factor subunit beta</fullName>
    </alternativeName>
</protein>
<dbReference type="OrthoDB" id="269919at2759"/>
<organism evidence="10 11">
    <name type="scientific">Niveomyces insectorum RCEF 264</name>
    <dbReference type="NCBI Taxonomy" id="1081102"/>
    <lineage>
        <taxon>Eukaryota</taxon>
        <taxon>Fungi</taxon>
        <taxon>Dikarya</taxon>
        <taxon>Ascomycota</taxon>
        <taxon>Pezizomycotina</taxon>
        <taxon>Sordariomycetes</taxon>
        <taxon>Hypocreomycetidae</taxon>
        <taxon>Hypocreales</taxon>
        <taxon>Cordycipitaceae</taxon>
        <taxon>Niveomyces</taxon>
    </lineage>
</organism>
<dbReference type="AlphaFoldDB" id="A0A167RU61"/>
<evidence type="ECO:0000313" key="11">
    <source>
        <dbReference type="Proteomes" id="UP000076874"/>
    </source>
</evidence>
<dbReference type="GO" id="GO:0005085">
    <property type="term" value="F:guanyl-nucleotide exchange factor activity"/>
    <property type="evidence" value="ECO:0007669"/>
    <property type="project" value="TreeGrafter"/>
</dbReference>
<sequence>MAPAHQHAGYAPNLESFLHTKQPLEASIETAVALFKRRQIRGPEPCALATAHVLSQVVAKSKWTDVDQLLDRVYQVGRKLVDAQPQELVVGNIVRRVLGLIRDEAEEDRNEAGNNDLGASVPDLRTAATTATASFTSSFPSSSGVPALTSSPSFTALSRTARQPSLVAAGSFQSMFSLLSAAVDMSSVSGSGDVSTTVSGASTPIHAGPGQSVAAGPLGRVRALRDEILDGIEEIKDEIGQADDQIAGFAEGQIRPGDYVMVYEPSRTVEKFLIKAAARRRYTLLLVSARAASSTDASPYAPLLKRLAAAKVGVIQVASSAATAYLPRVNRVVLDARAIAANGGVLASSGGGRIARAAHAQGRTVLVVGGVYKLSPELWTDPEAFIEWGDPGRLVLFADGGMLDGIDVESAVTEYVPPNLIDIYVTNLGPHSKDYLETVIADHYKNEDLELYRQG</sequence>
<dbReference type="Pfam" id="PF01008">
    <property type="entry name" value="IF-2B"/>
    <property type="match status" value="1"/>
</dbReference>
<proteinExistence type="inferred from homology"/>
<gene>
    <name evidence="10" type="ORF">SPI_06144</name>
</gene>
<evidence type="ECO:0000256" key="7">
    <source>
        <dbReference type="ARBA" id="ARBA00044228"/>
    </source>
</evidence>
<comment type="caution">
    <text evidence="10">The sequence shown here is derived from an EMBL/GenBank/DDBJ whole genome shotgun (WGS) entry which is preliminary data.</text>
</comment>
<evidence type="ECO:0000256" key="6">
    <source>
        <dbReference type="ARBA" id="ARBA00044122"/>
    </source>
</evidence>
<evidence type="ECO:0000256" key="9">
    <source>
        <dbReference type="RuleBase" id="RU003814"/>
    </source>
</evidence>
<dbReference type="PANTHER" id="PTHR45859:SF1">
    <property type="entry name" value="TRANSLATION INITIATION FACTOR EIF-2B SUBUNIT BETA"/>
    <property type="match status" value="1"/>
</dbReference>
<accession>A0A167RU61</accession>
<dbReference type="Gene3D" id="3.40.50.10470">
    <property type="entry name" value="Translation initiation factor eif-2b, domain 2"/>
    <property type="match status" value="1"/>
</dbReference>
<evidence type="ECO:0000313" key="10">
    <source>
        <dbReference type="EMBL" id="OAA58942.1"/>
    </source>
</evidence>
<evidence type="ECO:0000256" key="4">
    <source>
        <dbReference type="ARBA" id="ARBA00022540"/>
    </source>
</evidence>
<dbReference type="SUPFAM" id="SSF100950">
    <property type="entry name" value="NagB/RpiA/CoA transferase-like"/>
    <property type="match status" value="1"/>
</dbReference>
<dbReference type="InterPro" id="IPR037171">
    <property type="entry name" value="NagB/RpiA_transferase-like"/>
</dbReference>
<name>A0A167RU61_9HYPO</name>
<evidence type="ECO:0000256" key="8">
    <source>
        <dbReference type="ARBA" id="ARBA00046432"/>
    </source>
</evidence>
<dbReference type="GO" id="GO:0005851">
    <property type="term" value="C:eukaryotic translation initiation factor 2B complex"/>
    <property type="evidence" value="ECO:0007669"/>
    <property type="project" value="TreeGrafter"/>
</dbReference>
<comment type="similarity">
    <text evidence="2 9">Belongs to the eIF-2B alpha/beta/delta subunits family.</text>
</comment>
<dbReference type="Proteomes" id="UP000076874">
    <property type="component" value="Unassembled WGS sequence"/>
</dbReference>
<dbReference type="PANTHER" id="PTHR45859">
    <property type="entry name" value="TRANSLATION INITIATION FACTOR EIF-2B SUBUNIT BETA"/>
    <property type="match status" value="1"/>
</dbReference>
<reference evidence="10 11" key="1">
    <citation type="journal article" date="2016" name="Genome Biol. Evol.">
        <title>Divergent and convergent evolution of fungal pathogenicity.</title>
        <authorList>
            <person name="Shang Y."/>
            <person name="Xiao G."/>
            <person name="Zheng P."/>
            <person name="Cen K."/>
            <person name="Zhan S."/>
            <person name="Wang C."/>
        </authorList>
    </citation>
    <scope>NUCLEOTIDE SEQUENCE [LARGE SCALE GENOMIC DNA]</scope>
    <source>
        <strain evidence="10 11">RCEF 264</strain>
    </source>
</reference>
<comment type="subunit">
    <text evidence="8">Component of the translation initiation factor 2B (eIF2B) complex which is a heterodecamer of two sets of five different subunits: alpha, beta, gamma, delta and epsilon. Subunits alpha, beta and delta comprise a regulatory subcomplex and subunits epsilon and gamma comprise a catalytic subcomplex. Within the complex, the hexameric regulatory complex resides at the center, with the two heterodimeric catalytic subcomplexes bound on opposite sides.</text>
</comment>